<reference evidence="3" key="2">
    <citation type="submission" date="2009-05" db="EMBL/GenBank/DDBJ databases">
        <authorList>
            <person name="Yu X.-Q."/>
        </authorList>
    </citation>
    <scope>NUCLEOTIDE SEQUENCE</scope>
</reference>
<keyword evidence="1" id="KW-0732">Signal</keyword>
<feature type="signal peptide" evidence="1">
    <location>
        <begin position="1"/>
        <end position="18"/>
    </location>
</feature>
<feature type="chain" id="PRO_5004262342" evidence="1">
    <location>
        <begin position="19"/>
        <end position="318"/>
    </location>
</feature>
<feature type="domain" description="C-type lectin" evidence="2">
    <location>
        <begin position="176"/>
        <end position="305"/>
    </location>
</feature>
<name>Q5UAW7_MANSE</name>
<dbReference type="InterPro" id="IPR016187">
    <property type="entry name" value="CTDL_fold"/>
</dbReference>
<sequence length="318" mass="35582">MDAQQIFFVLFASVVVHGSYDFRPDYEYHASAGGWFKLHLVPATWSDARFICDFEGAVLASPINVAVNNVMQSIVNMSDHLSFNEVYTGVSNEIVNSMCQSIEGVPLSAMPIPMKGIYYKQFDYSKQYCLRLGVQGLYYADRCSEALPYICFKKKTAELRVTECGTIDTGYQLNAKTGHCYKFHEYAMSWSLAYLRCIAEGGQLVVINSAEEADVVKALFAKYPAKSIKKGSEPVNVIFVGFRDLNQSNVWRTINGQSLEEAGYANWAAGEPNNVINQKQYHGAMYREGGLDDYNHDVPAPFICEKHPHNIVPVPNNG</sequence>
<dbReference type="PROSITE" id="PS50041">
    <property type="entry name" value="C_TYPE_LECTIN_2"/>
    <property type="match status" value="1"/>
</dbReference>
<evidence type="ECO:0000256" key="1">
    <source>
        <dbReference type="SAM" id="SignalP"/>
    </source>
</evidence>
<accession>Q5UAW7</accession>
<reference evidence="3" key="1">
    <citation type="journal article" date="2006" name="Insect Mol. Biol.">
        <title>Immulectin-4 from the tobacco hornworm Manduca sexta binds to lipopolysaccharide and lipoteichoic acid.</title>
        <authorList>
            <person name="Yu X.Q."/>
            <person name="Ling E."/>
            <person name="Tracy M.E."/>
            <person name="Zhu Y."/>
        </authorList>
    </citation>
    <scope>NUCLEOTIDE SEQUENCE</scope>
</reference>
<dbReference type="Gene3D" id="3.10.100.10">
    <property type="entry name" value="Mannose-Binding Protein A, subunit A"/>
    <property type="match status" value="2"/>
</dbReference>
<dbReference type="OrthoDB" id="7357196at2759"/>
<dbReference type="InterPro" id="IPR016186">
    <property type="entry name" value="C-type_lectin-like/link_sf"/>
</dbReference>
<protein>
    <submittedName>
        <fullName evidence="3">Immulectin-4</fullName>
    </submittedName>
</protein>
<proteinExistence type="evidence at transcript level"/>
<dbReference type="AlphaFoldDB" id="Q5UAW7"/>
<dbReference type="Pfam" id="PF00059">
    <property type="entry name" value="Lectin_C"/>
    <property type="match status" value="2"/>
</dbReference>
<organism evidence="3">
    <name type="scientific">Manduca sexta</name>
    <name type="common">Tobacco hawkmoth</name>
    <name type="synonym">Tobacco hornworm</name>
    <dbReference type="NCBI Taxonomy" id="7130"/>
    <lineage>
        <taxon>Eukaryota</taxon>
        <taxon>Metazoa</taxon>
        <taxon>Ecdysozoa</taxon>
        <taxon>Arthropoda</taxon>
        <taxon>Hexapoda</taxon>
        <taxon>Insecta</taxon>
        <taxon>Pterygota</taxon>
        <taxon>Neoptera</taxon>
        <taxon>Endopterygota</taxon>
        <taxon>Lepidoptera</taxon>
        <taxon>Glossata</taxon>
        <taxon>Ditrysia</taxon>
        <taxon>Bombycoidea</taxon>
        <taxon>Sphingidae</taxon>
        <taxon>Sphinginae</taxon>
        <taxon>Sphingini</taxon>
        <taxon>Manduca</taxon>
    </lineage>
</organism>
<dbReference type="PANTHER" id="PTHR22803">
    <property type="entry name" value="MANNOSE, PHOSPHOLIPASE, LECTIN RECEPTOR RELATED"/>
    <property type="match status" value="1"/>
</dbReference>
<evidence type="ECO:0000313" key="3">
    <source>
        <dbReference type="EMBL" id="AAV41237.2"/>
    </source>
</evidence>
<dbReference type="EMBL" id="AY768812">
    <property type="protein sequence ID" value="AAV41237.2"/>
    <property type="molecule type" value="mRNA"/>
</dbReference>
<dbReference type="SMART" id="SM00034">
    <property type="entry name" value="CLECT"/>
    <property type="match status" value="2"/>
</dbReference>
<dbReference type="SUPFAM" id="SSF56436">
    <property type="entry name" value="C-type lectin-like"/>
    <property type="match status" value="2"/>
</dbReference>
<dbReference type="InterPro" id="IPR001304">
    <property type="entry name" value="C-type_lectin-like"/>
</dbReference>
<evidence type="ECO:0000259" key="2">
    <source>
        <dbReference type="PROSITE" id="PS50041"/>
    </source>
</evidence>
<dbReference type="InterPro" id="IPR050111">
    <property type="entry name" value="C-type_lectin/snaclec_domain"/>
</dbReference>
<dbReference type="CDD" id="cd00037">
    <property type="entry name" value="CLECT"/>
    <property type="match status" value="2"/>
</dbReference>